<dbReference type="Gene3D" id="1.20.1280.50">
    <property type="match status" value="1"/>
</dbReference>
<comment type="caution">
    <text evidence="2">The sequence shown here is derived from an EMBL/GenBank/DDBJ whole genome shotgun (WGS) entry which is preliminary data.</text>
</comment>
<dbReference type="EMBL" id="AZST01000744">
    <property type="protein sequence ID" value="KEP47428.1"/>
    <property type="molecule type" value="Genomic_DNA"/>
</dbReference>
<dbReference type="Pfam" id="PF12937">
    <property type="entry name" value="F-box-like"/>
    <property type="match status" value="1"/>
</dbReference>
<organism evidence="2 3">
    <name type="scientific">Rhizoctonia solani 123E</name>
    <dbReference type="NCBI Taxonomy" id="1423351"/>
    <lineage>
        <taxon>Eukaryota</taxon>
        <taxon>Fungi</taxon>
        <taxon>Dikarya</taxon>
        <taxon>Basidiomycota</taxon>
        <taxon>Agaricomycotina</taxon>
        <taxon>Agaricomycetes</taxon>
        <taxon>Cantharellales</taxon>
        <taxon>Ceratobasidiaceae</taxon>
        <taxon>Rhizoctonia</taxon>
    </lineage>
</organism>
<dbReference type="STRING" id="1423351.A0A074RRV9"/>
<dbReference type="InterPro" id="IPR036047">
    <property type="entry name" value="F-box-like_dom_sf"/>
</dbReference>
<gene>
    <name evidence="2" type="ORF">V565_156030</name>
</gene>
<dbReference type="Proteomes" id="UP000027456">
    <property type="component" value="Unassembled WGS sequence"/>
</dbReference>
<evidence type="ECO:0000313" key="2">
    <source>
        <dbReference type="EMBL" id="KEP47428.1"/>
    </source>
</evidence>
<evidence type="ECO:0000259" key="1">
    <source>
        <dbReference type="Pfam" id="PF12937"/>
    </source>
</evidence>
<dbReference type="InterPro" id="IPR001810">
    <property type="entry name" value="F-box_dom"/>
</dbReference>
<keyword evidence="3" id="KW-1185">Reference proteome</keyword>
<name>A0A074RRV9_9AGAM</name>
<sequence length="251" mass="28606">MLDELITASDLLFAALEKYSVVCSTIRQSCARGDKPRVAIHQLLLRMDTEIKLAPSLEVKLRQAKTAMSWSMNRILSNVHTTVNSLPPEILFRIFHLVLSSQPCAKRDYPYPIVLSHVCSRWRDITLNSPSLWSHLDIATSQLLNRQRLYDRTELHLNQVGQLPLDLHVFNPIGYSVATSHSSDFTAVVQLIARLASRTYSFELDARYGYFHPGHGEILSHLFQDCVPGKLAQLTLRRPMPEHRMGYVCAR</sequence>
<protein>
    <submittedName>
        <fullName evidence="2">Putative F-box-like domain protein</fullName>
    </submittedName>
</protein>
<dbReference type="SUPFAM" id="SSF81383">
    <property type="entry name" value="F-box domain"/>
    <property type="match status" value="1"/>
</dbReference>
<reference evidence="2 3" key="1">
    <citation type="submission" date="2013-12" db="EMBL/GenBank/DDBJ databases">
        <authorList>
            <person name="Cubeta M."/>
            <person name="Pakala S."/>
            <person name="Fedorova N."/>
            <person name="Thomas E."/>
            <person name="Dean R."/>
            <person name="Jabaji S."/>
            <person name="Neate S."/>
            <person name="Toda T."/>
            <person name="Tavantzis S."/>
            <person name="Vilgalys R."/>
            <person name="Bharathan N."/>
            <person name="Pakala S."/>
            <person name="Losada L.S."/>
            <person name="Zafar N."/>
            <person name="Nierman W."/>
        </authorList>
    </citation>
    <scope>NUCLEOTIDE SEQUENCE [LARGE SCALE GENOMIC DNA]</scope>
    <source>
        <strain evidence="2 3">123E</strain>
    </source>
</reference>
<feature type="domain" description="F-box" evidence="1">
    <location>
        <begin position="84"/>
        <end position="138"/>
    </location>
</feature>
<dbReference type="OrthoDB" id="3266451at2759"/>
<dbReference type="HOGENOM" id="CLU_106399_0_0_1"/>
<accession>A0A074RRV9</accession>
<evidence type="ECO:0000313" key="3">
    <source>
        <dbReference type="Proteomes" id="UP000027456"/>
    </source>
</evidence>
<dbReference type="AlphaFoldDB" id="A0A074RRV9"/>
<proteinExistence type="predicted"/>